<feature type="domain" description="HTH cro/C1-type" evidence="4">
    <location>
        <begin position="7"/>
        <end position="60"/>
    </location>
</feature>
<sequence length="230" mass="25258">MELNERVSAARLHAQMTQAQLAKAAGVSQQAIQKLESGKSKDSKRIAQIAIACGVRVEWLTSEEPPMVAPVTPLSVPSTGIQGESDWADVTGYSQAAGLGTGVEAEEYAETHTLKFKRTSLRRRGIHNRPLAIYYGKGDSMEPTIEDGDAILFDTSDTRVADGALYLIQLHGAANAEYYVKRAMVLDGITYFTSDNPSGDHQWQRPRRMDSEREPITVVGRVHWIGGWAD</sequence>
<dbReference type="AlphaFoldDB" id="A0A7W3FJA4"/>
<keyword evidence="6" id="KW-1185">Reference proteome</keyword>
<comment type="caution">
    <text evidence="5">The sequence shown here is derived from an EMBL/GenBank/DDBJ whole genome shotgun (WGS) entry which is preliminary data.</text>
</comment>
<keyword evidence="2" id="KW-0238">DNA-binding</keyword>
<reference evidence="5 6" key="1">
    <citation type="submission" date="2020-08" db="EMBL/GenBank/DDBJ databases">
        <title>Stenotrophomonas tumulicola JCM 30961.</title>
        <authorList>
            <person name="Deng Y."/>
        </authorList>
    </citation>
    <scope>NUCLEOTIDE SEQUENCE [LARGE SCALE GENOMIC DNA]</scope>
    <source>
        <strain evidence="5 6">JCM 30961</strain>
    </source>
</reference>
<dbReference type="SMART" id="SM00530">
    <property type="entry name" value="HTH_XRE"/>
    <property type="match status" value="1"/>
</dbReference>
<accession>A0A7W3FJA4</accession>
<keyword evidence="1" id="KW-0805">Transcription regulation</keyword>
<keyword evidence="3" id="KW-0804">Transcription</keyword>
<gene>
    <name evidence="5" type="ORF">H4O11_01540</name>
</gene>
<proteinExistence type="predicted"/>
<dbReference type="EMBL" id="JACGXS010000001">
    <property type="protein sequence ID" value="MBA8680490.1"/>
    <property type="molecule type" value="Genomic_DNA"/>
</dbReference>
<dbReference type="Gene3D" id="1.10.260.40">
    <property type="entry name" value="lambda repressor-like DNA-binding domains"/>
    <property type="match status" value="1"/>
</dbReference>
<dbReference type="InterPro" id="IPR015927">
    <property type="entry name" value="Peptidase_S24_S26A/B/C"/>
</dbReference>
<dbReference type="SUPFAM" id="SSF47413">
    <property type="entry name" value="lambda repressor-like DNA-binding domains"/>
    <property type="match status" value="1"/>
</dbReference>
<dbReference type="InterPro" id="IPR010982">
    <property type="entry name" value="Lambda_DNA-bd_dom_sf"/>
</dbReference>
<dbReference type="PANTHER" id="PTHR40661">
    <property type="match status" value="1"/>
</dbReference>
<evidence type="ECO:0000313" key="5">
    <source>
        <dbReference type="EMBL" id="MBA8680490.1"/>
    </source>
</evidence>
<evidence type="ECO:0000259" key="4">
    <source>
        <dbReference type="PROSITE" id="PS50943"/>
    </source>
</evidence>
<evidence type="ECO:0000313" key="6">
    <source>
        <dbReference type="Proteomes" id="UP000547058"/>
    </source>
</evidence>
<dbReference type="InterPro" id="IPR001387">
    <property type="entry name" value="Cro/C1-type_HTH"/>
</dbReference>
<dbReference type="InterPro" id="IPR036286">
    <property type="entry name" value="LexA/Signal_pep-like_sf"/>
</dbReference>
<name>A0A7W3FJA4_9GAMM</name>
<dbReference type="RefSeq" id="WP_182337678.1">
    <property type="nucleotide sequence ID" value="NZ_JACGXS010000001.1"/>
</dbReference>
<evidence type="ECO:0000256" key="3">
    <source>
        <dbReference type="ARBA" id="ARBA00023163"/>
    </source>
</evidence>
<evidence type="ECO:0000256" key="2">
    <source>
        <dbReference type="ARBA" id="ARBA00023125"/>
    </source>
</evidence>
<dbReference type="Pfam" id="PF00717">
    <property type="entry name" value="Peptidase_S24"/>
    <property type="match status" value="1"/>
</dbReference>
<dbReference type="Pfam" id="PF01381">
    <property type="entry name" value="HTH_3"/>
    <property type="match status" value="1"/>
</dbReference>
<dbReference type="Gene3D" id="2.10.109.10">
    <property type="entry name" value="Umud Fragment, subunit A"/>
    <property type="match status" value="1"/>
</dbReference>
<evidence type="ECO:0000256" key="1">
    <source>
        <dbReference type="ARBA" id="ARBA00023015"/>
    </source>
</evidence>
<dbReference type="InterPro" id="IPR039418">
    <property type="entry name" value="LexA-like"/>
</dbReference>
<dbReference type="CDD" id="cd00093">
    <property type="entry name" value="HTH_XRE"/>
    <property type="match status" value="1"/>
</dbReference>
<dbReference type="CDD" id="cd06529">
    <property type="entry name" value="S24_LexA-like"/>
    <property type="match status" value="1"/>
</dbReference>
<dbReference type="GO" id="GO:0003677">
    <property type="term" value="F:DNA binding"/>
    <property type="evidence" value="ECO:0007669"/>
    <property type="project" value="UniProtKB-KW"/>
</dbReference>
<dbReference type="PROSITE" id="PS50943">
    <property type="entry name" value="HTH_CROC1"/>
    <property type="match status" value="1"/>
</dbReference>
<protein>
    <submittedName>
        <fullName evidence="5">Helix-turn-helix transcriptional regulator</fullName>
    </submittedName>
</protein>
<organism evidence="5 6">
    <name type="scientific">Stenotrophomonas tumulicola</name>
    <dbReference type="NCBI Taxonomy" id="1685415"/>
    <lineage>
        <taxon>Bacteria</taxon>
        <taxon>Pseudomonadati</taxon>
        <taxon>Pseudomonadota</taxon>
        <taxon>Gammaproteobacteria</taxon>
        <taxon>Lysobacterales</taxon>
        <taxon>Lysobacteraceae</taxon>
        <taxon>Stenotrophomonas</taxon>
    </lineage>
</organism>
<dbReference type="Proteomes" id="UP000547058">
    <property type="component" value="Unassembled WGS sequence"/>
</dbReference>
<dbReference type="PANTHER" id="PTHR40661:SF3">
    <property type="entry name" value="FELS-1 PROPHAGE TRANSCRIPTIONAL REGULATOR"/>
    <property type="match status" value="1"/>
</dbReference>
<dbReference type="SUPFAM" id="SSF51306">
    <property type="entry name" value="LexA/Signal peptidase"/>
    <property type="match status" value="1"/>
</dbReference>